<accession>A0A3B1A371</accession>
<proteinExistence type="predicted"/>
<sequence length="188" mass="21211">MSNETDFDYGPLTDLIGTWKGNKGIDIAPEPDGIENNPYYETIIFEPIGDVTNAESQILMALQYRQVVRRKSTDKVFHDESGYWMWDSRSETIMHSFTIPRAVCVLAGGKHTGSKNKDGSVTLEVSANVDDSQWGIIQSPFMQDNARTTEFRHHITVGNGKLSYSETTIVDIYGKIFEHTDDNDLLLQ</sequence>
<dbReference type="AlphaFoldDB" id="A0A3B1A371"/>
<reference evidence="2" key="1">
    <citation type="submission" date="2018-06" db="EMBL/GenBank/DDBJ databases">
        <authorList>
            <person name="Zhirakovskaya E."/>
        </authorList>
    </citation>
    <scope>NUCLEOTIDE SEQUENCE</scope>
</reference>
<dbReference type="InterPro" id="IPR012674">
    <property type="entry name" value="Calycin"/>
</dbReference>
<evidence type="ECO:0000313" key="2">
    <source>
        <dbReference type="EMBL" id="VAW94573.1"/>
    </source>
</evidence>
<gene>
    <name evidence="2" type="ORF">MNBD_GAMMA19-127</name>
</gene>
<feature type="domain" description="THAP4-like heme-binding" evidence="1">
    <location>
        <begin position="9"/>
        <end position="185"/>
    </location>
</feature>
<dbReference type="InterPro" id="IPR014878">
    <property type="entry name" value="THAP4-like_heme-bd"/>
</dbReference>
<dbReference type="EMBL" id="UOFV01000025">
    <property type="protein sequence ID" value="VAW94573.1"/>
    <property type="molecule type" value="Genomic_DNA"/>
</dbReference>
<dbReference type="Pfam" id="PF08768">
    <property type="entry name" value="THAP4_heme-bd"/>
    <property type="match status" value="1"/>
</dbReference>
<dbReference type="Gene3D" id="2.40.128.20">
    <property type="match status" value="1"/>
</dbReference>
<dbReference type="SUPFAM" id="SSF50814">
    <property type="entry name" value="Lipocalins"/>
    <property type="match status" value="1"/>
</dbReference>
<name>A0A3B1A371_9ZZZZ</name>
<protein>
    <recommendedName>
        <fullName evidence="1">THAP4-like heme-binding domain-containing protein</fullName>
    </recommendedName>
</protein>
<organism evidence="2">
    <name type="scientific">hydrothermal vent metagenome</name>
    <dbReference type="NCBI Taxonomy" id="652676"/>
    <lineage>
        <taxon>unclassified sequences</taxon>
        <taxon>metagenomes</taxon>
        <taxon>ecological metagenomes</taxon>
    </lineage>
</organism>
<evidence type="ECO:0000259" key="1">
    <source>
        <dbReference type="Pfam" id="PF08768"/>
    </source>
</evidence>